<evidence type="ECO:0000256" key="1">
    <source>
        <dbReference type="SAM" id="MobiDB-lite"/>
    </source>
</evidence>
<evidence type="ECO:0000313" key="2">
    <source>
        <dbReference type="EMBL" id="MEQ2243720.1"/>
    </source>
</evidence>
<dbReference type="EMBL" id="JAHRIQ010070201">
    <property type="protein sequence ID" value="MEQ2243720.1"/>
    <property type="molecule type" value="Genomic_DNA"/>
</dbReference>
<name>A0ABV0UEQ2_9TELE</name>
<organism evidence="2 3">
    <name type="scientific">Ilyodon furcidens</name>
    <name type="common">goldbreast splitfin</name>
    <dbReference type="NCBI Taxonomy" id="33524"/>
    <lineage>
        <taxon>Eukaryota</taxon>
        <taxon>Metazoa</taxon>
        <taxon>Chordata</taxon>
        <taxon>Craniata</taxon>
        <taxon>Vertebrata</taxon>
        <taxon>Euteleostomi</taxon>
        <taxon>Actinopterygii</taxon>
        <taxon>Neopterygii</taxon>
        <taxon>Teleostei</taxon>
        <taxon>Neoteleostei</taxon>
        <taxon>Acanthomorphata</taxon>
        <taxon>Ovalentaria</taxon>
        <taxon>Atherinomorphae</taxon>
        <taxon>Cyprinodontiformes</taxon>
        <taxon>Goodeidae</taxon>
        <taxon>Ilyodon</taxon>
    </lineage>
</organism>
<sequence>MWLPGRAGALQEPGECSTLRRPDVSELVAAELEPGKEVDTRQQQQQRRQQYTHTARRQEKKTLGQTNWFCESAGRTGAAQSEKREARCALGTVVKEEGGGEAELIRAGAPPLLKGEKNSWSRIPLNV</sequence>
<feature type="region of interest" description="Disordered" evidence="1">
    <location>
        <begin position="1"/>
        <end position="65"/>
    </location>
</feature>
<accession>A0ABV0UEQ2</accession>
<proteinExistence type="predicted"/>
<keyword evidence="3" id="KW-1185">Reference proteome</keyword>
<gene>
    <name evidence="2" type="ORF">ILYODFUR_009745</name>
</gene>
<dbReference type="Proteomes" id="UP001482620">
    <property type="component" value="Unassembled WGS sequence"/>
</dbReference>
<comment type="caution">
    <text evidence="2">The sequence shown here is derived from an EMBL/GenBank/DDBJ whole genome shotgun (WGS) entry which is preliminary data.</text>
</comment>
<feature type="compositionally biased region" description="Low complexity" evidence="1">
    <location>
        <begin position="41"/>
        <end position="53"/>
    </location>
</feature>
<reference evidence="2 3" key="1">
    <citation type="submission" date="2021-06" db="EMBL/GenBank/DDBJ databases">
        <authorList>
            <person name="Palmer J.M."/>
        </authorList>
    </citation>
    <scope>NUCLEOTIDE SEQUENCE [LARGE SCALE GENOMIC DNA]</scope>
    <source>
        <strain evidence="3">if_2019</strain>
        <tissue evidence="2">Muscle</tissue>
    </source>
</reference>
<protein>
    <submittedName>
        <fullName evidence="2">Uncharacterized protein</fullName>
    </submittedName>
</protein>
<evidence type="ECO:0000313" key="3">
    <source>
        <dbReference type="Proteomes" id="UP001482620"/>
    </source>
</evidence>